<evidence type="ECO:0000256" key="7">
    <source>
        <dbReference type="ARBA" id="ARBA00023136"/>
    </source>
</evidence>
<dbReference type="CDD" id="cd18176">
    <property type="entry name" value="ATP-synt_Vo_c_ATP6C_rpt2"/>
    <property type="match status" value="1"/>
</dbReference>
<sequence length="150" mass="15863">MNVLDSAGLYNPERCPAYGSFFSAMRCAAVIFTVFGASYGTAKSSMAICATGIIRPERLMQNTDLVEQMPNHQDFLQLGAGLSMGLCGLAAGSPIGIVGDAGVRASMQQPRLCVGLILLLVFAGVPGLYGVIVSILILTKSRQNVNKCRF</sequence>
<evidence type="ECO:0000256" key="6">
    <source>
        <dbReference type="ARBA" id="ARBA00023065"/>
    </source>
</evidence>
<evidence type="ECO:0000313" key="11">
    <source>
        <dbReference type="Proteomes" id="UP000193689"/>
    </source>
</evidence>
<proteinExistence type="inferred from homology"/>
<dbReference type="PANTHER" id="PTHR10263">
    <property type="entry name" value="V-TYPE PROTON ATPASE PROTEOLIPID SUBUNIT"/>
    <property type="match status" value="1"/>
</dbReference>
<evidence type="ECO:0000313" key="10">
    <source>
        <dbReference type="EMBL" id="ORY59085.1"/>
    </source>
</evidence>
<feature type="transmembrane region" description="Helical" evidence="8">
    <location>
        <begin position="75"/>
        <end position="97"/>
    </location>
</feature>
<evidence type="ECO:0000256" key="3">
    <source>
        <dbReference type="ARBA" id="ARBA00022448"/>
    </source>
</evidence>
<evidence type="ECO:0000256" key="4">
    <source>
        <dbReference type="ARBA" id="ARBA00022692"/>
    </source>
</evidence>
<protein>
    <recommendedName>
        <fullName evidence="9">V-ATPase proteolipid subunit C-like domain-containing protein</fullName>
    </recommendedName>
</protein>
<name>A0A1Y2DJX8_9PEZI</name>
<evidence type="ECO:0000256" key="8">
    <source>
        <dbReference type="SAM" id="Phobius"/>
    </source>
</evidence>
<feature type="transmembrane region" description="Helical" evidence="8">
    <location>
        <begin position="117"/>
        <end position="139"/>
    </location>
</feature>
<comment type="caution">
    <text evidence="10">The sequence shown here is derived from an EMBL/GenBank/DDBJ whole genome shotgun (WGS) entry which is preliminary data.</text>
</comment>
<dbReference type="Proteomes" id="UP000193689">
    <property type="component" value="Unassembled WGS sequence"/>
</dbReference>
<feature type="domain" description="V-ATPase proteolipid subunit C-like" evidence="9">
    <location>
        <begin position="78"/>
        <end position="137"/>
    </location>
</feature>
<keyword evidence="6" id="KW-0406">Ion transport</keyword>
<evidence type="ECO:0000256" key="2">
    <source>
        <dbReference type="ARBA" id="ARBA00007296"/>
    </source>
</evidence>
<dbReference type="GO" id="GO:0015078">
    <property type="term" value="F:proton transmembrane transporter activity"/>
    <property type="evidence" value="ECO:0007669"/>
    <property type="project" value="InterPro"/>
</dbReference>
<dbReference type="Gene3D" id="1.20.120.610">
    <property type="entry name" value="lithium bound rotor ring of v- atpase"/>
    <property type="match status" value="2"/>
</dbReference>
<dbReference type="InParanoid" id="A0A1Y2DJX8"/>
<dbReference type="InterPro" id="IPR035921">
    <property type="entry name" value="F/V-ATP_Csub_sf"/>
</dbReference>
<keyword evidence="3" id="KW-0813">Transport</keyword>
<accession>A0A1Y2DJX8</accession>
<comment type="similarity">
    <text evidence="2">Belongs to the V-ATPase proteolipid subunit family.</text>
</comment>
<evidence type="ECO:0000256" key="5">
    <source>
        <dbReference type="ARBA" id="ARBA00022989"/>
    </source>
</evidence>
<dbReference type="Pfam" id="PF00137">
    <property type="entry name" value="ATP-synt_C"/>
    <property type="match status" value="1"/>
</dbReference>
<gene>
    <name evidence="10" type="ORF">BCR38DRAFT_527088</name>
</gene>
<organism evidence="10 11">
    <name type="scientific">Pseudomassariella vexata</name>
    <dbReference type="NCBI Taxonomy" id="1141098"/>
    <lineage>
        <taxon>Eukaryota</taxon>
        <taxon>Fungi</taxon>
        <taxon>Dikarya</taxon>
        <taxon>Ascomycota</taxon>
        <taxon>Pezizomycotina</taxon>
        <taxon>Sordariomycetes</taxon>
        <taxon>Xylariomycetidae</taxon>
        <taxon>Amphisphaeriales</taxon>
        <taxon>Pseudomassariaceae</taxon>
        <taxon>Pseudomassariella</taxon>
    </lineage>
</organism>
<comment type="subcellular location">
    <subcellularLocation>
        <location evidence="1">Membrane</location>
        <topology evidence="1">Multi-pass membrane protein</topology>
    </subcellularLocation>
</comment>
<evidence type="ECO:0000256" key="1">
    <source>
        <dbReference type="ARBA" id="ARBA00004141"/>
    </source>
</evidence>
<dbReference type="GO" id="GO:0033177">
    <property type="term" value="C:proton-transporting two-sector ATPase complex, proton-transporting domain"/>
    <property type="evidence" value="ECO:0007669"/>
    <property type="project" value="InterPro"/>
</dbReference>
<dbReference type="STRING" id="1141098.A0A1Y2DJX8"/>
<keyword evidence="11" id="KW-1185">Reference proteome</keyword>
<reference evidence="10 11" key="1">
    <citation type="submission" date="2016-07" db="EMBL/GenBank/DDBJ databases">
        <title>Pervasive Adenine N6-methylation of Active Genes in Fungi.</title>
        <authorList>
            <consortium name="DOE Joint Genome Institute"/>
            <person name="Mondo S.J."/>
            <person name="Dannebaum R.O."/>
            <person name="Kuo R.C."/>
            <person name="Labutti K."/>
            <person name="Haridas S."/>
            <person name="Kuo A."/>
            <person name="Salamov A."/>
            <person name="Ahrendt S.R."/>
            <person name="Lipzen A."/>
            <person name="Sullivan W."/>
            <person name="Andreopoulos W.B."/>
            <person name="Clum A."/>
            <person name="Lindquist E."/>
            <person name="Daum C."/>
            <person name="Ramamoorthy G.K."/>
            <person name="Gryganskyi A."/>
            <person name="Culley D."/>
            <person name="Magnuson J.K."/>
            <person name="James T.Y."/>
            <person name="O'Malley M.A."/>
            <person name="Stajich J.E."/>
            <person name="Spatafora J.W."/>
            <person name="Visel A."/>
            <person name="Grigoriev I.V."/>
        </authorList>
    </citation>
    <scope>NUCLEOTIDE SEQUENCE [LARGE SCALE GENOMIC DNA]</scope>
    <source>
        <strain evidence="10 11">CBS 129021</strain>
    </source>
</reference>
<dbReference type="OrthoDB" id="1744869at2759"/>
<keyword evidence="7 8" id="KW-0472">Membrane</keyword>
<feature type="transmembrane region" description="Helical" evidence="8">
    <location>
        <begin position="28"/>
        <end position="54"/>
    </location>
</feature>
<keyword evidence="5 8" id="KW-1133">Transmembrane helix</keyword>
<dbReference type="RefSeq" id="XP_040711779.1">
    <property type="nucleotide sequence ID" value="XM_040865379.1"/>
</dbReference>
<dbReference type="EMBL" id="MCFJ01000014">
    <property type="protein sequence ID" value="ORY59085.1"/>
    <property type="molecule type" value="Genomic_DNA"/>
</dbReference>
<dbReference type="SUPFAM" id="SSF81333">
    <property type="entry name" value="F1F0 ATP synthase subunit C"/>
    <property type="match status" value="1"/>
</dbReference>
<dbReference type="InterPro" id="IPR002379">
    <property type="entry name" value="ATPase_proteolipid_c-like_dom"/>
</dbReference>
<keyword evidence="4 8" id="KW-0812">Transmembrane</keyword>
<dbReference type="AlphaFoldDB" id="A0A1Y2DJX8"/>
<evidence type="ECO:0000259" key="9">
    <source>
        <dbReference type="Pfam" id="PF00137"/>
    </source>
</evidence>
<dbReference type="GeneID" id="63781591"/>